<evidence type="ECO:0000259" key="5">
    <source>
        <dbReference type="Pfam" id="PF07687"/>
    </source>
</evidence>
<dbReference type="Proteomes" id="UP001058120">
    <property type="component" value="Chromosome"/>
</dbReference>
<keyword evidence="4" id="KW-0862">Zinc</keyword>
<evidence type="ECO:0000256" key="2">
    <source>
        <dbReference type="ARBA" id="ARBA00022723"/>
    </source>
</evidence>
<dbReference type="SUPFAM" id="SSF53187">
    <property type="entry name" value="Zn-dependent exopeptidases"/>
    <property type="match status" value="1"/>
</dbReference>
<name>A0ABY5Y1K2_9BACT</name>
<protein>
    <submittedName>
        <fullName evidence="6">M20/M25/M40 family metallo-hydrolase</fullName>
    </submittedName>
</protein>
<dbReference type="InterPro" id="IPR002933">
    <property type="entry name" value="Peptidase_M20"/>
</dbReference>
<organism evidence="6 7">
    <name type="scientific">Taurinivorans muris</name>
    <dbReference type="NCBI Taxonomy" id="2787751"/>
    <lineage>
        <taxon>Bacteria</taxon>
        <taxon>Pseudomonadati</taxon>
        <taxon>Thermodesulfobacteriota</taxon>
        <taxon>Desulfovibrionia</taxon>
        <taxon>Desulfovibrionales</taxon>
        <taxon>Desulfovibrionaceae</taxon>
        <taxon>Taurinivorans</taxon>
    </lineage>
</organism>
<keyword evidence="7" id="KW-1185">Reference proteome</keyword>
<proteinExistence type="predicted"/>
<evidence type="ECO:0000256" key="3">
    <source>
        <dbReference type="ARBA" id="ARBA00022801"/>
    </source>
</evidence>
<evidence type="ECO:0000256" key="1">
    <source>
        <dbReference type="ARBA" id="ARBA00001947"/>
    </source>
</evidence>
<dbReference type="InterPro" id="IPR017150">
    <property type="entry name" value="Pept_M20_glutamate_carboxypep"/>
</dbReference>
<keyword evidence="3" id="KW-0378">Hydrolase</keyword>
<dbReference type="Pfam" id="PF01546">
    <property type="entry name" value="Peptidase_M20"/>
    <property type="match status" value="1"/>
</dbReference>
<dbReference type="InterPro" id="IPR011650">
    <property type="entry name" value="Peptidase_M20_dimer"/>
</dbReference>
<dbReference type="InterPro" id="IPR050072">
    <property type="entry name" value="Peptidase_M20A"/>
</dbReference>
<dbReference type="PANTHER" id="PTHR43808">
    <property type="entry name" value="ACETYLORNITHINE DEACETYLASE"/>
    <property type="match status" value="1"/>
</dbReference>
<keyword evidence="2" id="KW-0479">Metal-binding</keyword>
<feature type="domain" description="Peptidase M20 dimerisation" evidence="5">
    <location>
        <begin position="198"/>
        <end position="300"/>
    </location>
</feature>
<dbReference type="RefSeq" id="WP_334315644.1">
    <property type="nucleotide sequence ID" value="NZ_CP065938.1"/>
</dbReference>
<dbReference type="PROSITE" id="PS00759">
    <property type="entry name" value="ARGE_DAPE_CPG2_2"/>
    <property type="match status" value="1"/>
</dbReference>
<reference evidence="6" key="1">
    <citation type="submission" date="2020-12" db="EMBL/GenBank/DDBJ databases">
        <title>Taurinivorans muris gen. nov., sp. nov., fundamental and realized metabolic niche of a ubiquitous sulfidogenic bacterium in the murine intestine.</title>
        <authorList>
            <person name="Ye H."/>
            <person name="Hanson B.T."/>
            <person name="Loy A."/>
        </authorList>
    </citation>
    <scope>NUCLEOTIDE SEQUENCE</scope>
    <source>
        <strain evidence="6">LT0009</strain>
    </source>
</reference>
<dbReference type="InterPro" id="IPR001261">
    <property type="entry name" value="ArgE/DapE_CS"/>
</dbReference>
<evidence type="ECO:0000313" key="7">
    <source>
        <dbReference type="Proteomes" id="UP001058120"/>
    </source>
</evidence>
<dbReference type="EMBL" id="CP065938">
    <property type="protein sequence ID" value="UWX06048.1"/>
    <property type="molecule type" value="Genomic_DNA"/>
</dbReference>
<dbReference type="InterPro" id="IPR036264">
    <property type="entry name" value="Bact_exopeptidase_dim_dom"/>
</dbReference>
<dbReference type="PANTHER" id="PTHR43808:SF9">
    <property type="entry name" value="BLL0789 PROTEIN"/>
    <property type="match status" value="1"/>
</dbReference>
<dbReference type="Pfam" id="PF07687">
    <property type="entry name" value="M20_dimer"/>
    <property type="match status" value="1"/>
</dbReference>
<gene>
    <name evidence="6" type="ORF">JBF11_01650</name>
</gene>
<accession>A0ABY5Y1K2</accession>
<evidence type="ECO:0000313" key="6">
    <source>
        <dbReference type="EMBL" id="UWX06048.1"/>
    </source>
</evidence>
<sequence length="403" mass="43897">MELRDKAKLLFAWFNDHYEEMLGKIELIVNMDSFSHDGKDVNVLGETVCSFFEGTDFITEKAAKKECPEDEPWQAELGNVFTARTHKKEDGAGIVFLAHMDTVFPKGTAGKRPFYFDKENDRAYGPGIVDMKSGLIMNIFVARALKELGLVSCPITLTFSPDEEIGSPSALPVLQDELKNALVSFCSEPGYVGNGVTIERKGSGHILLEITGKSSHAGRAYAEGASAILELAHKILAFDKYVDLSRDKTVNTGIIKGGTSANSVAPNAMARIHLTYKTLEEGERLVEAIKEEAAKTYVEGTRTSLSGGLRLPPLVPNAGAKKLYEFVKNAGEMIQYVPFVEASKGAAESGFCSSVLKIPSICSMGPEGGFLHNEKEYIIPSTIIPRCELIALASIQAADYFHK</sequence>
<dbReference type="PIRSF" id="PIRSF037238">
    <property type="entry name" value="Carboxypeptidase_G2"/>
    <property type="match status" value="1"/>
</dbReference>
<evidence type="ECO:0000256" key="4">
    <source>
        <dbReference type="ARBA" id="ARBA00022833"/>
    </source>
</evidence>
<dbReference type="Gene3D" id="3.40.630.10">
    <property type="entry name" value="Zn peptidases"/>
    <property type="match status" value="1"/>
</dbReference>
<dbReference type="Gene3D" id="3.30.70.360">
    <property type="match status" value="1"/>
</dbReference>
<dbReference type="SUPFAM" id="SSF55031">
    <property type="entry name" value="Bacterial exopeptidase dimerisation domain"/>
    <property type="match status" value="1"/>
</dbReference>
<comment type="cofactor">
    <cofactor evidence="1">
        <name>Zn(2+)</name>
        <dbReference type="ChEBI" id="CHEBI:29105"/>
    </cofactor>
</comment>